<dbReference type="InterPro" id="IPR029062">
    <property type="entry name" value="Class_I_gatase-like"/>
</dbReference>
<sequence length="293" mass="32871">LASASARLCKTGILAQEVVDDVMKPFGKTYIPDSYVKYIESGGSRVVPIRLTLTATEYEKIFRSINGLLLIGGSTDLETSDFARVSKIFYHLAVKANDGGDYFPIWGTCLGMQLLTVLVAGENLLSPTPAENIPLPLNLTPDVHSCRMFKGFPSEVMTALSREPLTGNFHKFGITNETFAGNEKLHTFYTVLSTNVAENGATFISTMEAKNYPFYGVQWHPEVNRFQWAPDVQFPHSPYAVRVSSLLAEFYIDEGRRSFHSYDTPDEEASSLIYNYQPVYAGNLTRYEQIYFF</sequence>
<proteinExistence type="inferred from homology"/>
<feature type="active site" description="Nucleophile" evidence="7 8">
    <location>
        <position position="109"/>
    </location>
</feature>
<dbReference type="GeneTree" id="ENSGT00490000043388"/>
<evidence type="ECO:0000256" key="6">
    <source>
        <dbReference type="ARBA" id="ARBA00022801"/>
    </source>
</evidence>
<evidence type="ECO:0000256" key="3">
    <source>
        <dbReference type="ARBA" id="ARBA00012886"/>
    </source>
</evidence>
<dbReference type="InterPro" id="IPR011697">
    <property type="entry name" value="Peptidase_C26"/>
</dbReference>
<evidence type="ECO:0000256" key="7">
    <source>
        <dbReference type="PIRSR" id="PIRSR615527-1"/>
    </source>
</evidence>
<reference evidence="9" key="2">
    <citation type="submission" date="2025-09" db="UniProtKB">
        <authorList>
            <consortium name="Ensembl"/>
        </authorList>
    </citation>
    <scope>IDENTIFICATION</scope>
</reference>
<evidence type="ECO:0000313" key="9">
    <source>
        <dbReference type="Ensembl" id="ENSGMOP00000007981.2"/>
    </source>
</evidence>
<dbReference type="InterPro" id="IPR015527">
    <property type="entry name" value="Pept_C26_g-glut_hydrolase"/>
</dbReference>
<reference evidence="9" key="1">
    <citation type="submission" date="2025-08" db="UniProtKB">
        <authorList>
            <consortium name="Ensembl"/>
        </authorList>
    </citation>
    <scope>IDENTIFICATION</scope>
</reference>
<dbReference type="SUPFAM" id="SSF52317">
    <property type="entry name" value="Class I glutamine amidotransferase-like"/>
    <property type="match status" value="1"/>
</dbReference>
<dbReference type="OrthoDB" id="64220at2759"/>
<dbReference type="PROSITE" id="PS51273">
    <property type="entry name" value="GATASE_TYPE_1"/>
    <property type="match status" value="1"/>
</dbReference>
<protein>
    <recommendedName>
        <fullName evidence="3 8">folate gamma-glutamyl hydrolase</fullName>
        <ecNumber evidence="3 8">3.4.19.9</ecNumber>
    </recommendedName>
</protein>
<evidence type="ECO:0000256" key="5">
    <source>
        <dbReference type="ARBA" id="ARBA00022729"/>
    </source>
</evidence>
<evidence type="ECO:0000313" key="10">
    <source>
        <dbReference type="Proteomes" id="UP000694546"/>
    </source>
</evidence>
<evidence type="ECO:0000256" key="2">
    <source>
        <dbReference type="ARBA" id="ARBA00011083"/>
    </source>
</evidence>
<evidence type="ECO:0000256" key="4">
    <source>
        <dbReference type="ARBA" id="ARBA00022525"/>
    </source>
</evidence>
<feature type="active site" evidence="8">
    <location>
        <position position="220"/>
    </location>
</feature>
<name>A0ABA3HR05_GADMO</name>
<accession>A0ABA3HR05</accession>
<keyword evidence="5" id="KW-0732">Signal</keyword>
<dbReference type="Ensembl" id="ENSGMOT00000008211.2">
    <property type="protein sequence ID" value="ENSGMOP00000007981.2"/>
    <property type="gene ID" value="ENSGMOG00000007461.2"/>
</dbReference>
<gene>
    <name evidence="9" type="primary">LOC115545571</name>
</gene>
<organism evidence="9 10">
    <name type="scientific">Gadus morhua</name>
    <name type="common">Atlantic cod</name>
    <dbReference type="NCBI Taxonomy" id="8049"/>
    <lineage>
        <taxon>Eukaryota</taxon>
        <taxon>Metazoa</taxon>
        <taxon>Chordata</taxon>
        <taxon>Craniata</taxon>
        <taxon>Vertebrata</taxon>
        <taxon>Euteleostomi</taxon>
        <taxon>Actinopterygii</taxon>
        <taxon>Neopterygii</taxon>
        <taxon>Teleostei</taxon>
        <taxon>Neoteleostei</taxon>
        <taxon>Acanthomorphata</taxon>
        <taxon>Zeiogadaria</taxon>
        <taxon>Gadariae</taxon>
        <taxon>Gadiformes</taxon>
        <taxon>Gadoidei</taxon>
        <taxon>Gadidae</taxon>
        <taxon>Gadus</taxon>
    </lineage>
</organism>
<keyword evidence="4" id="KW-0964">Secreted</keyword>
<dbReference type="PANTHER" id="PTHR11315">
    <property type="entry name" value="PROTEASE FAMILY C26 GAMMA-GLUTAMYL HYDROLASE"/>
    <property type="match status" value="1"/>
</dbReference>
<keyword evidence="6 8" id="KW-0378">Hydrolase</keyword>
<feature type="active site" description="Proton donor" evidence="7">
    <location>
        <position position="220"/>
    </location>
</feature>
<evidence type="ECO:0000256" key="1">
    <source>
        <dbReference type="ARBA" id="ARBA00004239"/>
    </source>
</evidence>
<dbReference type="PROSITE" id="PS51275">
    <property type="entry name" value="PEPTIDASE_C26_GGH"/>
    <property type="match status" value="1"/>
</dbReference>
<dbReference type="Pfam" id="PF07722">
    <property type="entry name" value="Peptidase_C26"/>
    <property type="match status" value="1"/>
</dbReference>
<comment type="catalytic activity">
    <reaction evidence="8">
        <text>(6S)-5,6,7,8-tetrahydrofolyl-(gamma-L-Glu)(n) + (n-1) H2O = (6S)-5,6,7,8-tetrahydrofolate + (n-1) L-glutamate</text>
        <dbReference type="Rhea" id="RHEA:56784"/>
        <dbReference type="Rhea" id="RHEA-COMP:14738"/>
        <dbReference type="ChEBI" id="CHEBI:15377"/>
        <dbReference type="ChEBI" id="CHEBI:29985"/>
        <dbReference type="ChEBI" id="CHEBI:57453"/>
        <dbReference type="ChEBI" id="CHEBI:141005"/>
        <dbReference type="EC" id="3.4.19.9"/>
    </reaction>
</comment>
<dbReference type="EC" id="3.4.19.9" evidence="3 8"/>
<dbReference type="Gene3D" id="3.40.50.880">
    <property type="match status" value="1"/>
</dbReference>
<dbReference type="PANTHER" id="PTHR11315:SF1">
    <property type="entry name" value="FOLATE GAMMA-GLUTAMYL HYDROLASE"/>
    <property type="match status" value="1"/>
</dbReference>
<dbReference type="Proteomes" id="UP000694546">
    <property type="component" value="Chromosome 6"/>
</dbReference>
<keyword evidence="10" id="KW-1185">Reference proteome</keyword>
<evidence type="ECO:0000256" key="8">
    <source>
        <dbReference type="PROSITE-ProRule" id="PRU00607"/>
    </source>
</evidence>
<comment type="similarity">
    <text evidence="2">Belongs to the peptidase C26 family.</text>
</comment>
<comment type="subcellular location">
    <subcellularLocation>
        <location evidence="1">Secreted</location>
        <location evidence="1">Extracellular space</location>
    </subcellularLocation>
</comment>